<dbReference type="AlphaFoldDB" id="A0A3R8TBC0"/>
<dbReference type="PANTHER" id="PTHR31757">
    <property type="entry name" value="SLL0781 PROTEIN"/>
    <property type="match status" value="1"/>
</dbReference>
<dbReference type="Pfam" id="PF07080">
    <property type="entry name" value="DUF1348"/>
    <property type="match status" value="1"/>
</dbReference>
<dbReference type="InterPro" id="IPR009783">
    <property type="entry name" value="DUF1348"/>
</dbReference>
<dbReference type="Gene3D" id="3.10.450.50">
    <property type="match status" value="1"/>
</dbReference>
<dbReference type="OrthoDB" id="9787970at2"/>
<name>A0A3R8TBC0_9BURK</name>
<keyword evidence="2" id="KW-1185">Reference proteome</keyword>
<comment type="caution">
    <text evidence="1">The sequence shown here is derived from an EMBL/GenBank/DDBJ whole genome shotgun (WGS) entry which is preliminary data.</text>
</comment>
<sequence length="140" mass="16816">MDETRLARPPLPPFTEETARLKVQMAEDAWNSKDPERCALAYTEDSWWRNRSEFFTGREAIKAFLTRKWAREHEYKLKKRLFAFSGNRIAVCFEYEYHDDQGQWWRAYGNENWTFDERGLMARREASINDVPINASERQL</sequence>
<evidence type="ECO:0000313" key="2">
    <source>
        <dbReference type="Proteomes" id="UP000269265"/>
    </source>
</evidence>
<dbReference type="Proteomes" id="UP000269265">
    <property type="component" value="Unassembled WGS sequence"/>
</dbReference>
<dbReference type="InterPro" id="IPR032710">
    <property type="entry name" value="NTF2-like_dom_sf"/>
</dbReference>
<organism evidence="1 2">
    <name type="scientific">Aquabacterium soli</name>
    <dbReference type="NCBI Taxonomy" id="2493092"/>
    <lineage>
        <taxon>Bacteria</taxon>
        <taxon>Pseudomonadati</taxon>
        <taxon>Pseudomonadota</taxon>
        <taxon>Betaproteobacteria</taxon>
        <taxon>Burkholderiales</taxon>
        <taxon>Aquabacterium</taxon>
    </lineage>
</organism>
<proteinExistence type="predicted"/>
<dbReference type="PANTHER" id="PTHR31757:SF0">
    <property type="entry name" value="SLL0781 PROTEIN"/>
    <property type="match status" value="1"/>
</dbReference>
<dbReference type="EMBL" id="RSED01000009">
    <property type="protein sequence ID" value="RRS03843.1"/>
    <property type="molecule type" value="Genomic_DNA"/>
</dbReference>
<reference evidence="1 2" key="1">
    <citation type="submission" date="2018-12" db="EMBL/GenBank/DDBJ databases">
        <title>The whole draft genome of Aquabacterium sp. SJQ9.</title>
        <authorList>
            <person name="Sun L."/>
            <person name="Gao X."/>
            <person name="Chen W."/>
            <person name="Huang K."/>
        </authorList>
    </citation>
    <scope>NUCLEOTIDE SEQUENCE [LARGE SCALE GENOMIC DNA]</scope>
    <source>
        <strain evidence="1 2">SJQ9</strain>
    </source>
</reference>
<gene>
    <name evidence="1" type="ORF">EIP75_12855</name>
</gene>
<evidence type="ECO:0000313" key="1">
    <source>
        <dbReference type="EMBL" id="RRS03843.1"/>
    </source>
</evidence>
<protein>
    <submittedName>
        <fullName evidence="1">Nuclear transport factor 2 family protein</fullName>
    </submittedName>
</protein>
<accession>A0A3R8TBC0</accession>
<dbReference type="SUPFAM" id="SSF54427">
    <property type="entry name" value="NTF2-like"/>
    <property type="match status" value="1"/>
</dbReference>
<dbReference type="RefSeq" id="WP_125243683.1">
    <property type="nucleotide sequence ID" value="NZ_RSED01000009.1"/>
</dbReference>